<reference evidence="2 3" key="1">
    <citation type="submission" date="2006-03" db="EMBL/GenBank/DDBJ databases">
        <title>Complete sequence of chromosome of Nitrobacter hamburgensis X14.</title>
        <authorList>
            <consortium name="US DOE Joint Genome Institute"/>
            <person name="Copeland A."/>
            <person name="Lucas S."/>
            <person name="Lapidus A."/>
            <person name="Barry K."/>
            <person name="Detter J.C."/>
            <person name="Glavina del Rio T."/>
            <person name="Hammon N."/>
            <person name="Israni S."/>
            <person name="Dalin E."/>
            <person name="Tice H."/>
            <person name="Pitluck S."/>
            <person name="Chain P."/>
            <person name="Malfatti S."/>
            <person name="Shin M."/>
            <person name="Vergez L."/>
            <person name="Schmutz J."/>
            <person name="Larimer F."/>
            <person name="Land M."/>
            <person name="Hauser L."/>
            <person name="Kyrpides N."/>
            <person name="Ivanova N."/>
            <person name="Ward B."/>
            <person name="Arp D."/>
            <person name="Klotz M."/>
            <person name="Stein L."/>
            <person name="O'Mullan G."/>
            <person name="Starkenburg S."/>
            <person name="Sayavedra L."/>
            <person name="Poret-Peterson A.T."/>
            <person name="Gentry M.E."/>
            <person name="Bruce D."/>
            <person name="Richardson P."/>
        </authorList>
    </citation>
    <scope>NUCLEOTIDE SEQUENCE [LARGE SCALE GENOMIC DNA]</scope>
    <source>
        <strain evidence="3">DSM 10229 / NCIMB 13809 / X14</strain>
    </source>
</reference>
<dbReference type="OrthoDB" id="273463at2"/>
<keyword evidence="1" id="KW-1133">Transmembrane helix</keyword>
<evidence type="ECO:0000256" key="1">
    <source>
        <dbReference type="SAM" id="Phobius"/>
    </source>
</evidence>
<sequence>MDSILRVLMPFFGPKNYSEMLWKIALADFWLTLACTFLARQDPWVESLFSQIEHLPGFKEFATAVKAPEINVGGFAIALAVLIFSRVTHFHDRISDFFKIRARFDRANILLPLAVMSGVQMTARQIQNLERDRHPLMRGTFYKYASSRSEKPLVDKHDIESALEAWHMYWVALEWFFILTGFAILSAIARSSWLLVVFWVASMGALLFMNLRYGLLERRADPQIQQIAENDEANTANRKAFAESAS</sequence>
<name>Q1QNM5_NITHX</name>
<keyword evidence="3" id="KW-1185">Reference proteome</keyword>
<keyword evidence="1" id="KW-0812">Transmembrane</keyword>
<feature type="transmembrane region" description="Helical" evidence="1">
    <location>
        <begin position="192"/>
        <end position="211"/>
    </location>
</feature>
<dbReference type="Proteomes" id="UP000001953">
    <property type="component" value="Chromosome"/>
</dbReference>
<keyword evidence="1" id="KW-0472">Membrane</keyword>
<evidence type="ECO:0008006" key="4">
    <source>
        <dbReference type="Google" id="ProtNLM"/>
    </source>
</evidence>
<feature type="transmembrane region" description="Helical" evidence="1">
    <location>
        <begin position="166"/>
        <end position="185"/>
    </location>
</feature>
<evidence type="ECO:0000313" key="3">
    <source>
        <dbReference type="Proteomes" id="UP000001953"/>
    </source>
</evidence>
<organism evidence="2 3">
    <name type="scientific">Nitrobacter hamburgensis (strain DSM 10229 / NCIMB 13809 / X14)</name>
    <dbReference type="NCBI Taxonomy" id="323097"/>
    <lineage>
        <taxon>Bacteria</taxon>
        <taxon>Pseudomonadati</taxon>
        <taxon>Pseudomonadota</taxon>
        <taxon>Alphaproteobacteria</taxon>
        <taxon>Hyphomicrobiales</taxon>
        <taxon>Nitrobacteraceae</taxon>
        <taxon>Nitrobacter</taxon>
    </lineage>
</organism>
<dbReference type="HOGENOM" id="CLU_1128141_0_0_5"/>
<dbReference type="RefSeq" id="WP_011509864.1">
    <property type="nucleotide sequence ID" value="NC_007964.1"/>
</dbReference>
<gene>
    <name evidence="2" type="ordered locus">Nham_1348</name>
</gene>
<dbReference type="AlphaFoldDB" id="Q1QNM5"/>
<accession>Q1QNM5</accession>
<protein>
    <recommendedName>
        <fullName evidence="4">Transmembrane protein</fullName>
    </recommendedName>
</protein>
<proteinExistence type="predicted"/>
<dbReference type="STRING" id="323097.Nham_1348"/>
<dbReference type="eggNOG" id="COG2227">
    <property type="taxonomic scope" value="Bacteria"/>
</dbReference>
<dbReference type="EMBL" id="CP000319">
    <property type="protein sequence ID" value="ABE62172.1"/>
    <property type="molecule type" value="Genomic_DNA"/>
</dbReference>
<dbReference type="KEGG" id="nha:Nham_1348"/>
<evidence type="ECO:0000313" key="2">
    <source>
        <dbReference type="EMBL" id="ABE62172.1"/>
    </source>
</evidence>